<evidence type="ECO:0000313" key="8">
    <source>
        <dbReference type="EMBL" id="AMO93213.1"/>
    </source>
</evidence>
<dbReference type="PATRIC" id="fig|158899.10.peg.488"/>
<accession>A0A127P629</accession>
<dbReference type="InterPro" id="IPR000792">
    <property type="entry name" value="Tscrpt_reg_LuxR_C"/>
</dbReference>
<dbReference type="Proteomes" id="UP000072421">
    <property type="component" value="Chromosome"/>
</dbReference>
<proteinExistence type="predicted"/>
<organism evidence="8">
    <name type="scientific">Collimonas fungivorans</name>
    <dbReference type="NCBI Taxonomy" id="158899"/>
    <lineage>
        <taxon>Bacteria</taxon>
        <taxon>Pseudomonadati</taxon>
        <taxon>Pseudomonadota</taxon>
        <taxon>Betaproteobacteria</taxon>
        <taxon>Burkholderiales</taxon>
        <taxon>Oxalobacteraceae</taxon>
        <taxon>Collimonas</taxon>
    </lineage>
</organism>
<protein>
    <submittedName>
        <fullName evidence="8">Bacterial regulatory s, luxR family protein</fullName>
    </submittedName>
</protein>
<dbReference type="Gene3D" id="3.40.50.2300">
    <property type="match status" value="1"/>
</dbReference>
<evidence type="ECO:0000259" key="7">
    <source>
        <dbReference type="PROSITE" id="PS50110"/>
    </source>
</evidence>
<feature type="domain" description="Response regulatory" evidence="7">
    <location>
        <begin position="11"/>
        <end position="127"/>
    </location>
</feature>
<evidence type="ECO:0000256" key="3">
    <source>
        <dbReference type="ARBA" id="ARBA00023125"/>
    </source>
</evidence>
<dbReference type="Pfam" id="PF00072">
    <property type="entry name" value="Response_reg"/>
    <property type="match status" value="1"/>
</dbReference>
<dbReference type="SMART" id="SM00448">
    <property type="entry name" value="REC"/>
    <property type="match status" value="1"/>
</dbReference>
<evidence type="ECO:0000256" key="4">
    <source>
        <dbReference type="ARBA" id="ARBA00023163"/>
    </source>
</evidence>
<keyword evidence="4" id="KW-0804">Transcription</keyword>
<dbReference type="GO" id="GO:0000160">
    <property type="term" value="P:phosphorelay signal transduction system"/>
    <property type="evidence" value="ECO:0007669"/>
    <property type="project" value="InterPro"/>
</dbReference>
<dbReference type="CDD" id="cd17535">
    <property type="entry name" value="REC_NarL-like"/>
    <property type="match status" value="1"/>
</dbReference>
<dbReference type="PROSITE" id="PS00622">
    <property type="entry name" value="HTH_LUXR_1"/>
    <property type="match status" value="1"/>
</dbReference>
<evidence type="ECO:0000259" key="6">
    <source>
        <dbReference type="PROSITE" id="PS50043"/>
    </source>
</evidence>
<dbReference type="Pfam" id="PF00196">
    <property type="entry name" value="GerE"/>
    <property type="match status" value="1"/>
</dbReference>
<dbReference type="InterPro" id="IPR001789">
    <property type="entry name" value="Sig_transdc_resp-reg_receiver"/>
</dbReference>
<dbReference type="InterPro" id="IPR039420">
    <property type="entry name" value="WalR-like"/>
</dbReference>
<dbReference type="PRINTS" id="PR00038">
    <property type="entry name" value="HTHLUXR"/>
</dbReference>
<sequence length="215" mass="24133">MNAGEDTKTIRIMLVDDHPLVREAIRTRLNAVPDFLVEYEADSMSTALMLLSQKHIDVVLVDIGLRDSNGLDLVTQITHEYPNVASIVLTMYANQEYVVRAIREGARGYVLKESPIADILAAINAVSLGGTFFPQHLVRFLRRSHRDSKEASLTERELEILKELVQGKSSKEIASALDLSIRTVETHRKNIRNKIKAESSIDLLKYAVRLGLVKL</sequence>
<gene>
    <name evidence="8" type="ORF">CFter6_0482</name>
</gene>
<keyword evidence="2" id="KW-0805">Transcription regulation</keyword>
<dbReference type="SMART" id="SM00421">
    <property type="entry name" value="HTH_LUXR"/>
    <property type="match status" value="1"/>
</dbReference>
<dbReference type="CDD" id="cd06170">
    <property type="entry name" value="LuxR_C_like"/>
    <property type="match status" value="1"/>
</dbReference>
<keyword evidence="1 5" id="KW-0597">Phosphoprotein</keyword>
<dbReference type="RefSeq" id="WP_167351335.1">
    <property type="nucleotide sequence ID" value="NZ_CP013232.1"/>
</dbReference>
<dbReference type="GO" id="GO:0003677">
    <property type="term" value="F:DNA binding"/>
    <property type="evidence" value="ECO:0007669"/>
    <property type="project" value="UniProtKB-KW"/>
</dbReference>
<dbReference type="PANTHER" id="PTHR43214">
    <property type="entry name" value="TWO-COMPONENT RESPONSE REGULATOR"/>
    <property type="match status" value="1"/>
</dbReference>
<dbReference type="PROSITE" id="PS50043">
    <property type="entry name" value="HTH_LUXR_2"/>
    <property type="match status" value="1"/>
</dbReference>
<dbReference type="GO" id="GO:0006355">
    <property type="term" value="P:regulation of DNA-templated transcription"/>
    <property type="evidence" value="ECO:0007669"/>
    <property type="project" value="InterPro"/>
</dbReference>
<evidence type="ECO:0000256" key="5">
    <source>
        <dbReference type="PROSITE-ProRule" id="PRU00169"/>
    </source>
</evidence>
<reference evidence="8 9" key="1">
    <citation type="submission" date="2015-11" db="EMBL/GenBank/DDBJ databases">
        <title>Exploring the genomic traits of fungus-feeding bacterial genus Collimonas.</title>
        <authorList>
            <person name="Song C."/>
            <person name="Schmidt R."/>
            <person name="de Jager V."/>
            <person name="Krzyzanowska D."/>
            <person name="Jongedijk E."/>
            <person name="Cankar K."/>
            <person name="Beekwilder J."/>
            <person name="van Veen A."/>
            <person name="de Boer W."/>
            <person name="van Veen J.A."/>
            <person name="Garbeva P."/>
        </authorList>
    </citation>
    <scope>NUCLEOTIDE SEQUENCE [LARGE SCALE GENOMIC DNA]</scope>
    <source>
        <strain evidence="8 9">Ter6</strain>
    </source>
</reference>
<dbReference type="InterPro" id="IPR016032">
    <property type="entry name" value="Sig_transdc_resp-reg_C-effctor"/>
</dbReference>
<dbReference type="SUPFAM" id="SSF46894">
    <property type="entry name" value="C-terminal effector domain of the bipartite response regulators"/>
    <property type="match status" value="1"/>
</dbReference>
<feature type="domain" description="HTH luxR-type" evidence="6">
    <location>
        <begin position="146"/>
        <end position="211"/>
    </location>
</feature>
<dbReference type="AlphaFoldDB" id="A0A127P629"/>
<evidence type="ECO:0000256" key="2">
    <source>
        <dbReference type="ARBA" id="ARBA00023015"/>
    </source>
</evidence>
<keyword evidence="3" id="KW-0238">DNA-binding</keyword>
<dbReference type="EMBL" id="CP013232">
    <property type="protein sequence ID" value="AMO93213.1"/>
    <property type="molecule type" value="Genomic_DNA"/>
</dbReference>
<evidence type="ECO:0000313" key="9">
    <source>
        <dbReference type="Proteomes" id="UP000072421"/>
    </source>
</evidence>
<dbReference type="PANTHER" id="PTHR43214:SF41">
    <property type="entry name" value="NITRATE_NITRITE RESPONSE REGULATOR PROTEIN NARP"/>
    <property type="match status" value="1"/>
</dbReference>
<feature type="modified residue" description="4-aspartylphosphate" evidence="5">
    <location>
        <position position="62"/>
    </location>
</feature>
<dbReference type="SUPFAM" id="SSF52172">
    <property type="entry name" value="CheY-like"/>
    <property type="match status" value="1"/>
</dbReference>
<dbReference type="PROSITE" id="PS50110">
    <property type="entry name" value="RESPONSE_REGULATORY"/>
    <property type="match status" value="1"/>
</dbReference>
<dbReference type="InterPro" id="IPR058245">
    <property type="entry name" value="NreC/VraR/RcsB-like_REC"/>
</dbReference>
<name>A0A127P629_9BURK</name>
<dbReference type="InterPro" id="IPR011006">
    <property type="entry name" value="CheY-like_superfamily"/>
</dbReference>
<evidence type="ECO:0000256" key="1">
    <source>
        <dbReference type="ARBA" id="ARBA00022553"/>
    </source>
</evidence>